<evidence type="ECO:0000256" key="7">
    <source>
        <dbReference type="ARBA" id="ARBA00022605"/>
    </source>
</evidence>
<evidence type="ECO:0000256" key="11">
    <source>
        <dbReference type="ARBA" id="ARBA00022741"/>
    </source>
</evidence>
<keyword evidence="7 16" id="KW-0028">Amino-acid biosynthesis</keyword>
<comment type="function">
    <text evidence="15 16">Catalyzes the condensation of ATP and 5-phosphoribose 1-diphosphate to form N'-(5'-phosphoribosyl)-ATP (PR-ATP). Has a crucial role in the pathway because the rate of histidine biosynthesis seems to be controlled primarily by regulation of HisG enzymatic activity.</text>
</comment>
<evidence type="ECO:0000256" key="1">
    <source>
        <dbReference type="ARBA" id="ARBA00000915"/>
    </source>
</evidence>
<dbReference type="InterPro" id="IPR013820">
    <property type="entry name" value="ATP_PRibTrfase_cat"/>
</dbReference>
<keyword evidence="9 16" id="KW-0808">Transferase</keyword>
<dbReference type="InterPro" id="IPR001348">
    <property type="entry name" value="ATP_PRibTrfase_HisG"/>
</dbReference>
<evidence type="ECO:0000256" key="12">
    <source>
        <dbReference type="ARBA" id="ARBA00022840"/>
    </source>
</evidence>
<evidence type="ECO:0000256" key="3">
    <source>
        <dbReference type="ARBA" id="ARBA00004667"/>
    </source>
</evidence>
<dbReference type="EMBL" id="AUZJ01000073">
    <property type="protein sequence ID" value="ERF59348.1"/>
    <property type="molecule type" value="Genomic_DNA"/>
</dbReference>
<dbReference type="Pfam" id="PF08029">
    <property type="entry name" value="HisG_C"/>
    <property type="match status" value="1"/>
</dbReference>
<dbReference type="Pfam" id="PF01634">
    <property type="entry name" value="HisG"/>
    <property type="match status" value="1"/>
</dbReference>
<evidence type="ECO:0000256" key="10">
    <source>
        <dbReference type="ARBA" id="ARBA00022723"/>
    </source>
</evidence>
<dbReference type="Proteomes" id="UP000016646">
    <property type="component" value="Unassembled WGS sequence"/>
</dbReference>
<comment type="pathway">
    <text evidence="3 16">Amino-acid biosynthesis; L-histidine biosynthesis; L-histidine from 5-phospho-alpha-D-ribose 1-diphosphate: step 1/9.</text>
</comment>
<dbReference type="NCBIfam" id="TIGR00070">
    <property type="entry name" value="hisG"/>
    <property type="match status" value="1"/>
</dbReference>
<dbReference type="InterPro" id="IPR013115">
    <property type="entry name" value="HisG_C"/>
</dbReference>
<keyword evidence="12 16" id="KW-0067">ATP-binding</keyword>
<dbReference type="GO" id="GO:0000287">
    <property type="term" value="F:magnesium ion binding"/>
    <property type="evidence" value="ECO:0007669"/>
    <property type="project" value="UniProtKB-UniRule"/>
</dbReference>
<proteinExistence type="inferred from homology"/>
<evidence type="ECO:0000259" key="18">
    <source>
        <dbReference type="Pfam" id="PF08029"/>
    </source>
</evidence>
<evidence type="ECO:0000256" key="13">
    <source>
        <dbReference type="ARBA" id="ARBA00022842"/>
    </source>
</evidence>
<evidence type="ECO:0000313" key="22">
    <source>
        <dbReference type="Proteomes" id="UP000016646"/>
    </source>
</evidence>
<keyword evidence="8 16" id="KW-0328">Glycosyltransferase</keyword>
<dbReference type="STRING" id="1125725.HMPREF1325_0370"/>
<comment type="activity regulation">
    <text evidence="16">Feedback inhibited by histidine.</text>
</comment>
<dbReference type="PANTHER" id="PTHR21403">
    <property type="entry name" value="ATP PHOSPHORIBOSYLTRANSFERASE ATP-PRTASE"/>
    <property type="match status" value="1"/>
</dbReference>
<dbReference type="EC" id="2.4.2.17" evidence="5 16"/>
<keyword evidence="13 16" id="KW-0460">Magnesium</keyword>
<evidence type="ECO:0000256" key="6">
    <source>
        <dbReference type="ARBA" id="ARBA00022490"/>
    </source>
</evidence>
<comment type="similarity">
    <text evidence="4 16">Belongs to the ATP phosphoribosyltransferase family. Long subfamily.</text>
</comment>
<keyword evidence="6 16" id="KW-0963">Cytoplasm</keyword>
<evidence type="ECO:0000259" key="17">
    <source>
        <dbReference type="Pfam" id="PF01634"/>
    </source>
</evidence>
<organism evidence="19 21">
    <name type="scientific">Treponema socranskii subsp. socranskii VPI DR56BR1116 = ATCC 35536</name>
    <dbReference type="NCBI Taxonomy" id="1125725"/>
    <lineage>
        <taxon>Bacteria</taxon>
        <taxon>Pseudomonadati</taxon>
        <taxon>Spirochaetota</taxon>
        <taxon>Spirochaetia</taxon>
        <taxon>Spirochaetales</taxon>
        <taxon>Treponemataceae</taxon>
        <taxon>Treponema</taxon>
    </lineage>
</organism>
<name>U2LJN1_TRESO</name>
<dbReference type="NCBIfam" id="TIGR03455">
    <property type="entry name" value="HisG_C-term"/>
    <property type="match status" value="1"/>
</dbReference>
<dbReference type="GO" id="GO:0005737">
    <property type="term" value="C:cytoplasm"/>
    <property type="evidence" value="ECO:0007669"/>
    <property type="project" value="UniProtKB-SubCell"/>
</dbReference>
<comment type="caution">
    <text evidence="19">The sequence shown here is derived from an EMBL/GenBank/DDBJ whole genome shotgun (WGS) entry which is preliminary data.</text>
</comment>
<protein>
    <recommendedName>
        <fullName evidence="5 16">ATP phosphoribosyltransferase</fullName>
        <shortName evidence="16">ATP-PRT</shortName>
        <shortName evidence="16">ATP-PRTase</shortName>
        <ecNumber evidence="5 16">2.4.2.17</ecNumber>
    </recommendedName>
</protein>
<keyword evidence="14 16" id="KW-0368">Histidine biosynthesis</keyword>
<keyword evidence="10 16" id="KW-0479">Metal-binding</keyword>
<dbReference type="eggNOG" id="COG0040">
    <property type="taxonomic scope" value="Bacteria"/>
</dbReference>
<dbReference type="PANTHER" id="PTHR21403:SF10">
    <property type="entry name" value="ATP PHOSPHORIBOSYLTRANSFERASE"/>
    <property type="match status" value="1"/>
</dbReference>
<evidence type="ECO:0000256" key="5">
    <source>
        <dbReference type="ARBA" id="ARBA00011946"/>
    </source>
</evidence>
<evidence type="ECO:0000256" key="16">
    <source>
        <dbReference type="HAMAP-Rule" id="MF_00079"/>
    </source>
</evidence>
<dbReference type="PATRIC" id="fig|1125725.3.peg.2701"/>
<comment type="catalytic activity">
    <reaction evidence="1 16">
        <text>1-(5-phospho-beta-D-ribosyl)-ATP + diphosphate = 5-phospho-alpha-D-ribose 1-diphosphate + ATP</text>
        <dbReference type="Rhea" id="RHEA:18473"/>
        <dbReference type="ChEBI" id="CHEBI:30616"/>
        <dbReference type="ChEBI" id="CHEBI:33019"/>
        <dbReference type="ChEBI" id="CHEBI:58017"/>
        <dbReference type="ChEBI" id="CHEBI:73183"/>
        <dbReference type="EC" id="2.4.2.17"/>
    </reaction>
</comment>
<dbReference type="SUPFAM" id="SSF53850">
    <property type="entry name" value="Periplasmic binding protein-like II"/>
    <property type="match status" value="1"/>
</dbReference>
<dbReference type="GO" id="GO:0005524">
    <property type="term" value="F:ATP binding"/>
    <property type="evidence" value="ECO:0007669"/>
    <property type="project" value="UniProtKB-KW"/>
</dbReference>
<evidence type="ECO:0000256" key="4">
    <source>
        <dbReference type="ARBA" id="ARBA00007955"/>
    </source>
</evidence>
<keyword evidence="22" id="KW-1185">Reference proteome</keyword>
<sequence length="298" mass="33224">MIDLSEPFGYSLKSMEKLKLLLPKGRIYENVVGLLSGAGIKVDLPERAYRPIVNQSDLEAKVMKPQNIGKLLELGSHDAGFTGRDWIEETKADVEEIMDLGFDKVRIVAAVPNALDDHTLQTKRVVVATEYEQIARKWLESKKINSIIVRTYGATEVFPPDDADMIIDNTATGRTLQENGLRIVDTILKSSTCFFASKTALADPQKKQKIDELKMLFEAVLNARNKVMLEMNCAKDIFDTLIKEIPAMKSPTVSPLYGDDGYAVKIAVDKSEVPLLLPKLKKLGAVDILEYELRKVLA</sequence>
<reference evidence="21 22" key="1">
    <citation type="submission" date="2013-08" db="EMBL/GenBank/DDBJ databases">
        <authorList>
            <person name="Durkin A.S."/>
            <person name="Haft D.R."/>
            <person name="McCorrison J."/>
            <person name="Torralba M."/>
            <person name="Gillis M."/>
            <person name="Haft D.H."/>
            <person name="Methe B."/>
            <person name="Sutton G."/>
            <person name="Nelson K.E."/>
        </authorList>
    </citation>
    <scope>NUCLEOTIDE SEQUENCE [LARGE SCALE GENOMIC DNA]</scope>
    <source>
        <strain evidence="20 22">ATCC 35536</strain>
        <strain evidence="19 21">VPI DR56BR1116</strain>
    </source>
</reference>
<accession>U2LJN1</accession>
<feature type="domain" description="Histidine biosynthesis HisG C-terminal" evidence="18">
    <location>
        <begin position="223"/>
        <end position="295"/>
    </location>
</feature>
<dbReference type="InterPro" id="IPR011322">
    <property type="entry name" value="N-reg_PII-like_a/b"/>
</dbReference>
<evidence type="ECO:0000256" key="2">
    <source>
        <dbReference type="ARBA" id="ARBA00004496"/>
    </source>
</evidence>
<dbReference type="Gene3D" id="3.40.190.10">
    <property type="entry name" value="Periplasmic binding protein-like II"/>
    <property type="match status" value="2"/>
</dbReference>
<dbReference type="GO" id="GO:0000105">
    <property type="term" value="P:L-histidine biosynthetic process"/>
    <property type="evidence" value="ECO:0007669"/>
    <property type="project" value="UniProtKB-UniRule"/>
</dbReference>
<evidence type="ECO:0000313" key="19">
    <source>
        <dbReference type="EMBL" id="ERF59348.1"/>
    </source>
</evidence>
<comment type="cofactor">
    <cofactor evidence="16">
        <name>Mg(2+)</name>
        <dbReference type="ChEBI" id="CHEBI:18420"/>
    </cofactor>
</comment>
<evidence type="ECO:0000256" key="14">
    <source>
        <dbReference type="ARBA" id="ARBA00023102"/>
    </source>
</evidence>
<dbReference type="SUPFAM" id="SSF54913">
    <property type="entry name" value="GlnB-like"/>
    <property type="match status" value="1"/>
</dbReference>
<dbReference type="Gene3D" id="3.30.70.120">
    <property type="match status" value="1"/>
</dbReference>
<evidence type="ECO:0000256" key="9">
    <source>
        <dbReference type="ARBA" id="ARBA00022679"/>
    </source>
</evidence>
<dbReference type="Proteomes" id="UP000016412">
    <property type="component" value="Unassembled WGS sequence"/>
</dbReference>
<dbReference type="EMBL" id="AVQI01000017">
    <property type="protein sequence ID" value="ERK04643.1"/>
    <property type="molecule type" value="Genomic_DNA"/>
</dbReference>
<keyword evidence="11 16" id="KW-0547">Nucleotide-binding</keyword>
<comment type="subcellular location">
    <subcellularLocation>
        <location evidence="2 16">Cytoplasm</location>
    </subcellularLocation>
</comment>
<gene>
    <name evidence="16" type="primary">hisG</name>
    <name evidence="20" type="ORF">HMPREF0860_2492</name>
    <name evidence="19" type="ORF">HMPREF1325_0370</name>
</gene>
<evidence type="ECO:0000256" key="15">
    <source>
        <dbReference type="ARBA" id="ARBA00024861"/>
    </source>
</evidence>
<dbReference type="UniPathway" id="UPA00031">
    <property type="reaction ID" value="UER00006"/>
</dbReference>
<evidence type="ECO:0000313" key="21">
    <source>
        <dbReference type="Proteomes" id="UP000016412"/>
    </source>
</evidence>
<dbReference type="AlphaFoldDB" id="U2LJN1"/>
<evidence type="ECO:0000256" key="8">
    <source>
        <dbReference type="ARBA" id="ARBA00022676"/>
    </source>
</evidence>
<dbReference type="GO" id="GO:0003879">
    <property type="term" value="F:ATP phosphoribosyltransferase activity"/>
    <property type="evidence" value="ECO:0007669"/>
    <property type="project" value="UniProtKB-UniRule"/>
</dbReference>
<feature type="domain" description="ATP phosphoribosyltransferase catalytic" evidence="17">
    <location>
        <begin position="64"/>
        <end position="214"/>
    </location>
</feature>
<evidence type="ECO:0000313" key="20">
    <source>
        <dbReference type="EMBL" id="ERK04643.1"/>
    </source>
</evidence>
<dbReference type="HAMAP" id="MF_00079">
    <property type="entry name" value="HisG_Long"/>
    <property type="match status" value="1"/>
</dbReference>
<dbReference type="InterPro" id="IPR015867">
    <property type="entry name" value="N-reg_PII/ATP_PRibTrfase_C"/>
</dbReference>
<dbReference type="InterPro" id="IPR020621">
    <property type="entry name" value="ATP-PRT_HisG_long"/>
</dbReference>